<keyword evidence="1" id="KW-0812">Transmembrane</keyword>
<gene>
    <name evidence="2" type="ORF">EGW08_021594</name>
</gene>
<proteinExistence type="predicted"/>
<sequence>MKQLNIFVVVVVFSIYIMLVIMAMSFCQVWYMTVLLGCVFACVFLAFIKHCGNRYYRLVKKLHSHNHLSKKCIINISIHEYEKKFTILHIISKVLSTFSDLKMG</sequence>
<keyword evidence="1" id="KW-0472">Membrane</keyword>
<dbReference type="EMBL" id="RQTK01001361">
    <property type="protein sequence ID" value="RUS70645.1"/>
    <property type="molecule type" value="Genomic_DNA"/>
</dbReference>
<dbReference type="AlphaFoldDB" id="A0A3S0Z4Q3"/>
<name>A0A3S0Z4Q3_ELYCH</name>
<evidence type="ECO:0000256" key="1">
    <source>
        <dbReference type="SAM" id="Phobius"/>
    </source>
</evidence>
<evidence type="ECO:0000313" key="2">
    <source>
        <dbReference type="EMBL" id="RUS70645.1"/>
    </source>
</evidence>
<protein>
    <submittedName>
        <fullName evidence="2">Uncharacterized protein</fullName>
    </submittedName>
</protein>
<keyword evidence="3" id="KW-1185">Reference proteome</keyword>
<reference evidence="2 3" key="1">
    <citation type="submission" date="2019-01" db="EMBL/GenBank/DDBJ databases">
        <title>A draft genome assembly of the solar-powered sea slug Elysia chlorotica.</title>
        <authorList>
            <person name="Cai H."/>
            <person name="Li Q."/>
            <person name="Fang X."/>
            <person name="Li J."/>
            <person name="Curtis N.E."/>
            <person name="Altenburger A."/>
            <person name="Shibata T."/>
            <person name="Feng M."/>
            <person name="Maeda T."/>
            <person name="Schwartz J.A."/>
            <person name="Shigenobu S."/>
            <person name="Lundholm N."/>
            <person name="Nishiyama T."/>
            <person name="Yang H."/>
            <person name="Hasebe M."/>
            <person name="Li S."/>
            <person name="Pierce S.K."/>
            <person name="Wang J."/>
        </authorList>
    </citation>
    <scope>NUCLEOTIDE SEQUENCE [LARGE SCALE GENOMIC DNA]</scope>
    <source>
        <strain evidence="2">EC2010</strain>
        <tissue evidence="2">Whole organism of an adult</tissue>
    </source>
</reference>
<accession>A0A3S0Z4Q3</accession>
<comment type="caution">
    <text evidence="2">The sequence shown here is derived from an EMBL/GenBank/DDBJ whole genome shotgun (WGS) entry which is preliminary data.</text>
</comment>
<evidence type="ECO:0000313" key="3">
    <source>
        <dbReference type="Proteomes" id="UP000271974"/>
    </source>
</evidence>
<feature type="transmembrane region" description="Helical" evidence="1">
    <location>
        <begin position="7"/>
        <end position="24"/>
    </location>
</feature>
<organism evidence="2 3">
    <name type="scientific">Elysia chlorotica</name>
    <name type="common">Eastern emerald elysia</name>
    <name type="synonym">Sea slug</name>
    <dbReference type="NCBI Taxonomy" id="188477"/>
    <lineage>
        <taxon>Eukaryota</taxon>
        <taxon>Metazoa</taxon>
        <taxon>Spiralia</taxon>
        <taxon>Lophotrochozoa</taxon>
        <taxon>Mollusca</taxon>
        <taxon>Gastropoda</taxon>
        <taxon>Heterobranchia</taxon>
        <taxon>Euthyneura</taxon>
        <taxon>Panpulmonata</taxon>
        <taxon>Sacoglossa</taxon>
        <taxon>Placobranchoidea</taxon>
        <taxon>Plakobranchidae</taxon>
        <taxon>Elysia</taxon>
    </lineage>
</organism>
<keyword evidence="1" id="KW-1133">Transmembrane helix</keyword>
<feature type="transmembrane region" description="Helical" evidence="1">
    <location>
        <begin position="30"/>
        <end position="48"/>
    </location>
</feature>
<dbReference type="Proteomes" id="UP000271974">
    <property type="component" value="Unassembled WGS sequence"/>
</dbReference>